<evidence type="ECO:0000313" key="2">
    <source>
        <dbReference type="Proteomes" id="UP000708208"/>
    </source>
</evidence>
<proteinExistence type="predicted"/>
<organism evidence="1 2">
    <name type="scientific">Allacma fusca</name>
    <dbReference type="NCBI Taxonomy" id="39272"/>
    <lineage>
        <taxon>Eukaryota</taxon>
        <taxon>Metazoa</taxon>
        <taxon>Ecdysozoa</taxon>
        <taxon>Arthropoda</taxon>
        <taxon>Hexapoda</taxon>
        <taxon>Collembola</taxon>
        <taxon>Symphypleona</taxon>
        <taxon>Sminthuridae</taxon>
        <taxon>Allacma</taxon>
    </lineage>
</organism>
<protein>
    <submittedName>
        <fullName evidence="1">Uncharacterized protein</fullName>
    </submittedName>
</protein>
<name>A0A8J2PFN6_9HEXA</name>
<dbReference type="Proteomes" id="UP000708208">
    <property type="component" value="Unassembled WGS sequence"/>
</dbReference>
<comment type="caution">
    <text evidence="1">The sequence shown here is derived from an EMBL/GenBank/DDBJ whole genome shotgun (WGS) entry which is preliminary data.</text>
</comment>
<keyword evidence="2" id="KW-1185">Reference proteome</keyword>
<evidence type="ECO:0000313" key="1">
    <source>
        <dbReference type="EMBL" id="CAG7785185.1"/>
    </source>
</evidence>
<sequence length="114" mass="12725">MEILVDPGQLIPTRPVTPLGSFIGPVPTRHKNWRSRSGFEEKELRQASWLLKSCTYFSIDLWRNRSKSINPSLLCGSPTPAASSALMHNLSHNLILLPANSTRVPTIPTRIVTH</sequence>
<gene>
    <name evidence="1" type="ORF">AFUS01_LOCUS23827</name>
</gene>
<reference evidence="1" key="1">
    <citation type="submission" date="2021-06" db="EMBL/GenBank/DDBJ databases">
        <authorList>
            <person name="Hodson N. C."/>
            <person name="Mongue J. A."/>
            <person name="Jaron S. K."/>
        </authorList>
    </citation>
    <scope>NUCLEOTIDE SEQUENCE</scope>
</reference>
<dbReference type="AlphaFoldDB" id="A0A8J2PFN6"/>
<accession>A0A8J2PFN6</accession>
<dbReference type="EMBL" id="CAJVCH010291021">
    <property type="protein sequence ID" value="CAG7785185.1"/>
    <property type="molecule type" value="Genomic_DNA"/>
</dbReference>